<feature type="compositionally biased region" description="Acidic residues" evidence="8">
    <location>
        <begin position="514"/>
        <end position="530"/>
    </location>
</feature>
<dbReference type="EMBL" id="CAJVPJ010001069">
    <property type="protein sequence ID" value="CAG8573921.1"/>
    <property type="molecule type" value="Genomic_DNA"/>
</dbReference>
<dbReference type="SUPFAM" id="SSF53335">
    <property type="entry name" value="S-adenosyl-L-methionine-dependent methyltransferases"/>
    <property type="match status" value="1"/>
</dbReference>
<feature type="region of interest" description="Disordered" evidence="8">
    <location>
        <begin position="501"/>
        <end position="634"/>
    </location>
</feature>
<evidence type="ECO:0000256" key="8">
    <source>
        <dbReference type="SAM" id="MobiDB-lite"/>
    </source>
</evidence>
<evidence type="ECO:0000256" key="6">
    <source>
        <dbReference type="ARBA" id="ARBA00023128"/>
    </source>
</evidence>
<feature type="compositionally biased region" description="Basic and acidic residues" evidence="8">
    <location>
        <begin position="625"/>
        <end position="634"/>
    </location>
</feature>
<comment type="caution">
    <text evidence="9">The sequence shown here is derived from an EMBL/GenBank/DDBJ whole genome shotgun (WGS) entry which is preliminary data.</text>
</comment>
<keyword evidence="10" id="KW-1185">Reference proteome</keyword>
<evidence type="ECO:0000256" key="5">
    <source>
        <dbReference type="ARBA" id="ARBA00023014"/>
    </source>
</evidence>
<dbReference type="GO" id="GO:0046872">
    <property type="term" value="F:metal ion binding"/>
    <property type="evidence" value="ECO:0007669"/>
    <property type="project" value="UniProtKB-KW"/>
</dbReference>
<reference evidence="9" key="1">
    <citation type="submission" date="2021-06" db="EMBL/GenBank/DDBJ databases">
        <authorList>
            <person name="Kallberg Y."/>
            <person name="Tangrot J."/>
            <person name="Rosling A."/>
        </authorList>
    </citation>
    <scope>NUCLEOTIDE SEQUENCE</scope>
    <source>
        <strain evidence="9">IA702</strain>
    </source>
</reference>
<evidence type="ECO:0000256" key="1">
    <source>
        <dbReference type="ARBA" id="ARBA00004173"/>
    </source>
</evidence>
<evidence type="ECO:0000256" key="4">
    <source>
        <dbReference type="ARBA" id="ARBA00023004"/>
    </source>
</evidence>
<evidence type="ECO:0000313" key="9">
    <source>
        <dbReference type="EMBL" id="CAG8573921.1"/>
    </source>
</evidence>
<evidence type="ECO:0000256" key="7">
    <source>
        <dbReference type="ARBA" id="ARBA00045681"/>
    </source>
</evidence>
<dbReference type="GO" id="GO:0008168">
    <property type="term" value="F:methyltransferase activity"/>
    <property type="evidence" value="ECO:0007669"/>
    <property type="project" value="InterPro"/>
</dbReference>
<feature type="compositionally biased region" description="Acidic residues" evidence="8">
    <location>
        <begin position="609"/>
        <end position="623"/>
    </location>
</feature>
<dbReference type="Pfam" id="PF09243">
    <property type="entry name" value="Rsm22"/>
    <property type="match status" value="1"/>
</dbReference>
<sequence>MLQFFQRHRIHGFVKVNIARQNLCRPAVYSTAAARSRKLNDDISVLSPYEQKSIHQVMMDIQEARSSYQSAKLDLTDSIIEEKNTRESPEALFGRKKLGWVMLPEWLNSAVSNILADYDDKLLQMDTIRIYDSLRSTTGYTESSLQKYDSQVPMFPQCKMSNEGFKKSLTDVPIHPHILSYGVRESMAYIAGLLPITFGPIYNVLTELSRRIPTFTPRNILDFGTGPGTAIWASHEIWGKNVENYMGIDVSEAMIKMAETLSTYQVGDEGIRNVEFTQYLSYKSNEHKHDMVISAFTFNELPTEQVKNIVLETLWKSTQDILVLIERGTPAGFQAIAHARQKILQMENKKTDSNTIADAGTTVGLVGAHVVAPCPHDGVCPLLNTRNWCHFSQKVNRPTFLMNVKGAKLNFENSKYSYVILRKGPRPTVNLCDSQQSDYIDASYEWPRLVAPPMKRHGHVIMDYCSKTGHIERMIIPKSQGKIPYKDARKVAWGDLFPHSPKKPATRRWSQSELESDLDGLDDESLDADTGEVVSELEPIGLSDDVTNVEPLPKIKTKQRSGKHDKRKSQKSKTAWKYEPSADQLSTRGQKHREALEDRRVDVKRISDEYDYGNYEEYDDNIDIDSYRHSRKIE</sequence>
<dbReference type="GO" id="GO:0003735">
    <property type="term" value="F:structural constituent of ribosome"/>
    <property type="evidence" value="ECO:0007669"/>
    <property type="project" value="TreeGrafter"/>
</dbReference>
<comment type="subcellular location">
    <subcellularLocation>
        <location evidence="1">Mitochondrion</location>
    </subcellularLocation>
</comment>
<keyword evidence="3" id="KW-0809">Transit peptide</keyword>
<organism evidence="9 10">
    <name type="scientific">Paraglomus occultum</name>
    <dbReference type="NCBI Taxonomy" id="144539"/>
    <lineage>
        <taxon>Eukaryota</taxon>
        <taxon>Fungi</taxon>
        <taxon>Fungi incertae sedis</taxon>
        <taxon>Mucoromycota</taxon>
        <taxon>Glomeromycotina</taxon>
        <taxon>Glomeromycetes</taxon>
        <taxon>Paraglomerales</taxon>
        <taxon>Paraglomeraceae</taxon>
        <taxon>Paraglomus</taxon>
    </lineage>
</organism>
<dbReference type="Gene3D" id="3.40.50.150">
    <property type="entry name" value="Vaccinia Virus protein VP39"/>
    <property type="match status" value="1"/>
</dbReference>
<keyword evidence="2" id="KW-0479">Metal-binding</keyword>
<name>A0A9N9BRN5_9GLOM</name>
<dbReference type="GO" id="GO:0051536">
    <property type="term" value="F:iron-sulfur cluster binding"/>
    <property type="evidence" value="ECO:0007669"/>
    <property type="project" value="UniProtKB-KW"/>
</dbReference>
<dbReference type="GO" id="GO:0005763">
    <property type="term" value="C:mitochondrial small ribosomal subunit"/>
    <property type="evidence" value="ECO:0007669"/>
    <property type="project" value="TreeGrafter"/>
</dbReference>
<dbReference type="InterPro" id="IPR029063">
    <property type="entry name" value="SAM-dependent_MTases_sf"/>
</dbReference>
<feature type="compositionally biased region" description="Basic residues" evidence="8">
    <location>
        <begin position="555"/>
        <end position="571"/>
    </location>
</feature>
<dbReference type="Proteomes" id="UP000789572">
    <property type="component" value="Unassembled WGS sequence"/>
</dbReference>
<feature type="compositionally biased region" description="Basic and acidic residues" evidence="8">
    <location>
        <begin position="592"/>
        <end position="608"/>
    </location>
</feature>
<keyword evidence="6" id="KW-0496">Mitochondrion</keyword>
<protein>
    <submittedName>
        <fullName evidence="9">4998_t:CDS:1</fullName>
    </submittedName>
</protein>
<keyword evidence="5" id="KW-0411">Iron-sulfur</keyword>
<proteinExistence type="predicted"/>
<gene>
    <name evidence="9" type="ORF">POCULU_LOCUS6136</name>
</gene>
<dbReference type="PANTHER" id="PTHR13184:SF5">
    <property type="entry name" value="METHYLTRANSFERASE-LIKE PROTEIN 17, MITOCHONDRIAL"/>
    <property type="match status" value="1"/>
</dbReference>
<dbReference type="InterPro" id="IPR052571">
    <property type="entry name" value="Mt_RNA_Methyltransferase"/>
</dbReference>
<evidence type="ECO:0000313" key="10">
    <source>
        <dbReference type="Proteomes" id="UP000789572"/>
    </source>
</evidence>
<comment type="function">
    <text evidence="7">Mitochondrial ribosome (mitoribosome) assembly factor. Binds at the interface of the head and body domains of the mitochondrial small ribosomal subunit (mt-SSU), occluding the mRNA channel and preventing compaction of the head domain towards the body. Probable inactive methyltransferase: retains the characteristic folding and ability to bind S-adenosyl-L-methionine, but it probably lost its methyltransferase activity.</text>
</comment>
<keyword evidence="4" id="KW-0408">Iron</keyword>
<dbReference type="GO" id="GO:0006412">
    <property type="term" value="P:translation"/>
    <property type="evidence" value="ECO:0007669"/>
    <property type="project" value="InterPro"/>
</dbReference>
<dbReference type="OrthoDB" id="421327at2759"/>
<evidence type="ECO:0000256" key="2">
    <source>
        <dbReference type="ARBA" id="ARBA00022723"/>
    </source>
</evidence>
<accession>A0A9N9BRN5</accession>
<dbReference type="AlphaFoldDB" id="A0A9N9BRN5"/>
<evidence type="ECO:0000256" key="3">
    <source>
        <dbReference type="ARBA" id="ARBA00022946"/>
    </source>
</evidence>
<dbReference type="InterPro" id="IPR015324">
    <property type="entry name" value="Ribosomal_Rsm22-like"/>
</dbReference>
<dbReference type="PANTHER" id="PTHR13184">
    <property type="entry name" value="37S RIBOSOMAL PROTEIN S22"/>
    <property type="match status" value="1"/>
</dbReference>